<accession>A0ABU0WVE9</accession>
<keyword evidence="2" id="KW-1185">Reference proteome</keyword>
<sequence>MAVIPLAEGDLRWVFPHLADVGPVLDVLIGAATLVERLGTHLGRPAPLAFDHLPGAPYAGLSGVARTDELTFEVHLLVPRDPHDLVLRAPPPWQVTGEVAVRCDSVRDCGRHEIETLEVECATPVEAAEGVRSVAGWLLERSTAVPAGAWRERDVLSRHR</sequence>
<protein>
    <submittedName>
        <fullName evidence="1">Uncharacterized protein</fullName>
    </submittedName>
</protein>
<evidence type="ECO:0000313" key="2">
    <source>
        <dbReference type="Proteomes" id="UP001225605"/>
    </source>
</evidence>
<evidence type="ECO:0000313" key="1">
    <source>
        <dbReference type="EMBL" id="MDQ2583826.1"/>
    </source>
</evidence>
<dbReference type="Proteomes" id="UP001225605">
    <property type="component" value="Unassembled WGS sequence"/>
</dbReference>
<name>A0ABU0WVE9_9PSEU</name>
<dbReference type="RefSeq" id="WP_306744936.1">
    <property type="nucleotide sequence ID" value="NZ_NSDM01000002.1"/>
</dbReference>
<dbReference type="EMBL" id="NSDM01000002">
    <property type="protein sequence ID" value="MDQ2583826.1"/>
    <property type="molecule type" value="Genomic_DNA"/>
</dbReference>
<organism evidence="1 2">
    <name type="scientific">Saccharothrix yanglingensis</name>
    <dbReference type="NCBI Taxonomy" id="659496"/>
    <lineage>
        <taxon>Bacteria</taxon>
        <taxon>Bacillati</taxon>
        <taxon>Actinomycetota</taxon>
        <taxon>Actinomycetes</taxon>
        <taxon>Pseudonocardiales</taxon>
        <taxon>Pseudonocardiaceae</taxon>
        <taxon>Saccharothrix</taxon>
    </lineage>
</organism>
<proteinExistence type="predicted"/>
<gene>
    <name evidence="1" type="ORF">CKY47_07470</name>
</gene>
<comment type="caution">
    <text evidence="1">The sequence shown here is derived from an EMBL/GenBank/DDBJ whole genome shotgun (WGS) entry which is preliminary data.</text>
</comment>
<reference evidence="1 2" key="1">
    <citation type="submission" date="2017-06" db="EMBL/GenBank/DDBJ databases">
        <title>Cultured bacterium strain Saccharothrix yanglingensis Hhs.015.</title>
        <authorList>
            <person name="Xia Y."/>
        </authorList>
    </citation>
    <scope>NUCLEOTIDE SEQUENCE [LARGE SCALE GENOMIC DNA]</scope>
    <source>
        <strain evidence="1 2">Hhs.015</strain>
    </source>
</reference>